<protein>
    <submittedName>
        <fullName evidence="2">Uncharacterized protein</fullName>
    </submittedName>
</protein>
<dbReference type="Proteomes" id="UP001516400">
    <property type="component" value="Unassembled WGS sequence"/>
</dbReference>
<reference evidence="2 3" key="1">
    <citation type="journal article" date="2021" name="BMC Biol.">
        <title>Horizontally acquired antibacterial genes associated with adaptive radiation of ladybird beetles.</title>
        <authorList>
            <person name="Li H.S."/>
            <person name="Tang X.F."/>
            <person name="Huang Y.H."/>
            <person name="Xu Z.Y."/>
            <person name="Chen M.L."/>
            <person name="Du X.Y."/>
            <person name="Qiu B.Y."/>
            <person name="Chen P.T."/>
            <person name="Zhang W."/>
            <person name="Slipinski A."/>
            <person name="Escalona H.E."/>
            <person name="Waterhouse R.M."/>
            <person name="Zwick A."/>
            <person name="Pang H."/>
        </authorList>
    </citation>
    <scope>NUCLEOTIDE SEQUENCE [LARGE SCALE GENOMIC DNA]</scope>
    <source>
        <strain evidence="2">SYSU2018</strain>
    </source>
</reference>
<evidence type="ECO:0000313" key="2">
    <source>
        <dbReference type="EMBL" id="KAL3283918.1"/>
    </source>
</evidence>
<sequence length="146" mass="16957">MKRYEILEERLELKRANEGIELLEDRMETIDQEKRRNNILLMNVPTMQKEEDTKISSLDLHNANKNNLETEIIVEDINIDIKDTANRLTQNYLNLIYASGYESLVNSTTRIGDHKNSCLDHLLIKSRLNPQNILPIVSHGQISDQD</sequence>
<accession>A0ABD2NYW4</accession>
<feature type="coiled-coil region" evidence="1">
    <location>
        <begin position="6"/>
        <end position="33"/>
    </location>
</feature>
<organism evidence="2 3">
    <name type="scientific">Cryptolaemus montrouzieri</name>
    <dbReference type="NCBI Taxonomy" id="559131"/>
    <lineage>
        <taxon>Eukaryota</taxon>
        <taxon>Metazoa</taxon>
        <taxon>Ecdysozoa</taxon>
        <taxon>Arthropoda</taxon>
        <taxon>Hexapoda</taxon>
        <taxon>Insecta</taxon>
        <taxon>Pterygota</taxon>
        <taxon>Neoptera</taxon>
        <taxon>Endopterygota</taxon>
        <taxon>Coleoptera</taxon>
        <taxon>Polyphaga</taxon>
        <taxon>Cucujiformia</taxon>
        <taxon>Coccinelloidea</taxon>
        <taxon>Coccinellidae</taxon>
        <taxon>Scymninae</taxon>
        <taxon>Scymnini</taxon>
        <taxon>Cryptolaemus</taxon>
    </lineage>
</organism>
<dbReference type="AlphaFoldDB" id="A0ABD2NYW4"/>
<evidence type="ECO:0000313" key="3">
    <source>
        <dbReference type="Proteomes" id="UP001516400"/>
    </source>
</evidence>
<evidence type="ECO:0000256" key="1">
    <source>
        <dbReference type="SAM" id="Coils"/>
    </source>
</evidence>
<comment type="caution">
    <text evidence="2">The sequence shown here is derived from an EMBL/GenBank/DDBJ whole genome shotgun (WGS) entry which is preliminary data.</text>
</comment>
<proteinExistence type="predicted"/>
<keyword evidence="1" id="KW-0175">Coiled coil</keyword>
<name>A0ABD2NYW4_9CUCU</name>
<dbReference type="EMBL" id="JABFTP020000165">
    <property type="protein sequence ID" value="KAL3283918.1"/>
    <property type="molecule type" value="Genomic_DNA"/>
</dbReference>
<gene>
    <name evidence="2" type="ORF">HHI36_018087</name>
</gene>
<keyword evidence="3" id="KW-1185">Reference proteome</keyword>